<dbReference type="Gene3D" id="3.40.50.880">
    <property type="match status" value="1"/>
</dbReference>
<dbReference type="Pfam" id="PF14871">
    <property type="entry name" value="GHL6"/>
    <property type="match status" value="1"/>
</dbReference>
<dbReference type="RefSeq" id="WP_344903179.1">
    <property type="nucleotide sequence ID" value="NZ_BAAAYO010000001.1"/>
</dbReference>
<dbReference type="SUPFAM" id="SSF52317">
    <property type="entry name" value="Class I glutamine amidotransferase-like"/>
    <property type="match status" value="1"/>
</dbReference>
<reference evidence="2 3" key="1">
    <citation type="submission" date="2024-09" db="EMBL/GenBank/DDBJ databases">
        <authorList>
            <person name="Sun Q."/>
            <person name="Mori K."/>
        </authorList>
    </citation>
    <scope>NUCLEOTIDE SEQUENCE [LARGE SCALE GENOMIC DNA]</scope>
    <source>
        <strain evidence="2 3">JCM 12520</strain>
    </source>
</reference>
<feature type="domain" description="Beta-galactosidase trimerisation" evidence="1">
    <location>
        <begin position="362"/>
        <end position="427"/>
    </location>
</feature>
<keyword evidence="3" id="KW-1185">Reference proteome</keyword>
<dbReference type="InterPro" id="IPR028212">
    <property type="entry name" value="GHL6"/>
</dbReference>
<gene>
    <name evidence="2" type="ORF">ACFFNY_14730</name>
</gene>
<evidence type="ECO:0000313" key="3">
    <source>
        <dbReference type="Proteomes" id="UP001589619"/>
    </source>
</evidence>
<dbReference type="SUPFAM" id="SSF51445">
    <property type="entry name" value="(Trans)glycosidases"/>
    <property type="match status" value="1"/>
</dbReference>
<dbReference type="EMBL" id="JBHMAG010000012">
    <property type="protein sequence ID" value="MFB9752818.1"/>
    <property type="molecule type" value="Genomic_DNA"/>
</dbReference>
<name>A0ABV5VX44_9BACL</name>
<dbReference type="Gene3D" id="3.20.20.80">
    <property type="entry name" value="Glycosidases"/>
    <property type="match status" value="1"/>
</dbReference>
<evidence type="ECO:0000313" key="2">
    <source>
        <dbReference type="EMBL" id="MFB9752818.1"/>
    </source>
</evidence>
<dbReference type="InterPro" id="IPR017853">
    <property type="entry name" value="GH"/>
</dbReference>
<protein>
    <submittedName>
        <fullName evidence="2">Family 10 glycosylhydrolase</fullName>
    </submittedName>
</protein>
<sequence length="654" mass="73916">MRFRQIHLDFHNDKNVMIGTQFSKKQFQDMLRLGNVDSITIFAKCFHGWAYYDTQKFAKHPGLSLDLLAEMIEAAHEIGVKTPVYLNVGLDEQLARRRPEWLRRDENDRITCEAGFREPGLHVFCFHSPYLEYITQHIEEVATGYDADGIFLDIVYPKTCYCHYCRSTLLAEGKDPYDKQAAEEMAERVYARYTAQINERVRAIKPDMPVYHNSGIRFGRRDMAAMNSHLEVECLPSGGWGYDFFPMSARYLQQIEKKIVGMTGRFHKNWGDFGNYKHPNALRFEAALSLAHGTLCSVGDHLHPDGLMDPIVYRSVGEAYREVEAKEPWCTDARNVADVAILAVESLGPAEERKGRSDIGAYRILQEGNILFDFLDTDSDFTAYKVVILPDRVRITPKLAAKLDAYFKSGGKVLATGESGLNEAGDAFALDLGAAWTGTNPFQPAYFRPHFATPSLGEGSFVFYALGQKVELAAGGVELGIREDSYFNRTASAYYYTHTPNCRNNAGPGMIQSANGIYYAWNAFYDYGENASLFIKETILHALDLLLGPGRTLKTSLPAQGTVTLQHQPHEARYVNHLLYACPVKRGRNMEIIEDMTPIYKVDVSLNVPEPVKRVYLAPQMEELAFTQEGAAIRYRVPVVECHQMVVIDYDRTV</sequence>
<proteinExistence type="predicted"/>
<organism evidence="2 3">
    <name type="scientific">Paenibacillus hodogayensis</name>
    <dbReference type="NCBI Taxonomy" id="279208"/>
    <lineage>
        <taxon>Bacteria</taxon>
        <taxon>Bacillati</taxon>
        <taxon>Bacillota</taxon>
        <taxon>Bacilli</taxon>
        <taxon>Bacillales</taxon>
        <taxon>Paenibacillaceae</taxon>
        <taxon>Paenibacillus</taxon>
    </lineage>
</organism>
<dbReference type="CDD" id="cd03143">
    <property type="entry name" value="A4_beta-galactosidase_middle_domain"/>
    <property type="match status" value="1"/>
</dbReference>
<dbReference type="Pfam" id="PF08532">
    <property type="entry name" value="Glyco_hydro_42M"/>
    <property type="match status" value="1"/>
</dbReference>
<dbReference type="Proteomes" id="UP001589619">
    <property type="component" value="Unassembled WGS sequence"/>
</dbReference>
<accession>A0ABV5VX44</accession>
<dbReference type="InterPro" id="IPR029062">
    <property type="entry name" value="Class_I_gatase-like"/>
</dbReference>
<comment type="caution">
    <text evidence="2">The sequence shown here is derived from an EMBL/GenBank/DDBJ whole genome shotgun (WGS) entry which is preliminary data.</text>
</comment>
<evidence type="ECO:0000259" key="1">
    <source>
        <dbReference type="Pfam" id="PF08532"/>
    </source>
</evidence>
<dbReference type="InterPro" id="IPR013738">
    <property type="entry name" value="Beta_galactosidase_Trimer"/>
</dbReference>